<feature type="transmembrane region" description="Helical" evidence="1">
    <location>
        <begin position="170"/>
        <end position="194"/>
    </location>
</feature>
<organism evidence="2 3">
    <name type="scientific">Rubellicoccus peritrichatus</name>
    <dbReference type="NCBI Taxonomy" id="3080537"/>
    <lineage>
        <taxon>Bacteria</taxon>
        <taxon>Pseudomonadati</taxon>
        <taxon>Verrucomicrobiota</taxon>
        <taxon>Opitutia</taxon>
        <taxon>Puniceicoccales</taxon>
        <taxon>Cerasicoccaceae</taxon>
        <taxon>Rubellicoccus</taxon>
    </lineage>
</organism>
<gene>
    <name evidence="2" type="ORF">RZN69_22055</name>
</gene>
<dbReference type="EMBL" id="CP136920">
    <property type="protein sequence ID" value="WOO41312.1"/>
    <property type="molecule type" value="Genomic_DNA"/>
</dbReference>
<keyword evidence="1" id="KW-1133">Transmembrane helix</keyword>
<dbReference type="PANTHER" id="PTHR41795">
    <property type="entry name" value="EXOPOLYSACCHARIDE SYNTHESIS PROTEIN"/>
    <property type="match status" value="1"/>
</dbReference>
<dbReference type="RefSeq" id="WP_317833759.1">
    <property type="nucleotide sequence ID" value="NZ_CP136920.1"/>
</dbReference>
<evidence type="ECO:0000256" key="1">
    <source>
        <dbReference type="SAM" id="Phobius"/>
    </source>
</evidence>
<protein>
    <submittedName>
        <fullName evidence="2">Exopolysaccharide biosynthesis protein</fullName>
    </submittedName>
</protein>
<dbReference type="PIRSF" id="PIRSF033239">
    <property type="entry name" value="ExoD"/>
    <property type="match status" value="1"/>
</dbReference>
<dbReference type="InterPro" id="IPR010331">
    <property type="entry name" value="ExoD"/>
</dbReference>
<evidence type="ECO:0000313" key="2">
    <source>
        <dbReference type="EMBL" id="WOO41312.1"/>
    </source>
</evidence>
<dbReference type="PANTHER" id="PTHR41795:SF1">
    <property type="entry name" value="EXOPOLYSACCHARIDE SYNTHESIS PROTEIN"/>
    <property type="match status" value="1"/>
</dbReference>
<sequence>MGKTDHVSISDSLQQIAEQCPEEGTSLGEMLNVLENKGFGILLVFLALPSALPVPAAGYSTPFGIVLFLIGVQMLFGRRVLWLPRWAKKVRLGRKMSMRMTKAGVTFFGKIEHLIKPRMHWIHKGPGRRFLAMLVILMSLLMCLPIPTTNTIPAMVIFLVGISLSEEDGLFGFGAGFVGLLAVSIYVFPIYLLVSFISEYGLIGGFEEITVRMNEWKEAIKAWIKGLL</sequence>
<dbReference type="Proteomes" id="UP001304300">
    <property type="component" value="Chromosome"/>
</dbReference>
<reference evidence="2 3" key="1">
    <citation type="submission" date="2023-10" db="EMBL/GenBank/DDBJ databases">
        <title>Rubellicoccus peritrichatus gen. nov., sp. nov., isolated from an algae of coral reef tank.</title>
        <authorList>
            <person name="Luo J."/>
        </authorList>
    </citation>
    <scope>NUCLEOTIDE SEQUENCE [LARGE SCALE GENOMIC DNA]</scope>
    <source>
        <strain evidence="2 3">CR14</strain>
    </source>
</reference>
<feature type="transmembrane region" description="Helical" evidence="1">
    <location>
        <begin position="39"/>
        <end position="57"/>
    </location>
</feature>
<accession>A0AAQ3QVX3</accession>
<feature type="transmembrane region" description="Helical" evidence="1">
    <location>
        <begin position="63"/>
        <end position="81"/>
    </location>
</feature>
<dbReference type="Pfam" id="PF06055">
    <property type="entry name" value="ExoD"/>
    <property type="match status" value="1"/>
</dbReference>
<keyword evidence="1" id="KW-0472">Membrane</keyword>
<keyword evidence="3" id="KW-1185">Reference proteome</keyword>
<feature type="transmembrane region" description="Helical" evidence="1">
    <location>
        <begin position="131"/>
        <end position="164"/>
    </location>
</feature>
<keyword evidence="1" id="KW-0812">Transmembrane</keyword>
<proteinExistence type="predicted"/>
<dbReference type="AlphaFoldDB" id="A0AAQ3QVX3"/>
<dbReference type="KEGG" id="puo:RZN69_22055"/>
<name>A0AAQ3QVX3_9BACT</name>
<evidence type="ECO:0000313" key="3">
    <source>
        <dbReference type="Proteomes" id="UP001304300"/>
    </source>
</evidence>